<evidence type="ECO:0000313" key="5">
    <source>
        <dbReference type="Proteomes" id="UP000032180"/>
    </source>
</evidence>
<protein>
    <recommendedName>
        <fullName evidence="6">F-box domain-containing protein</fullName>
    </recommendedName>
</protein>
<dbReference type="Gene3D" id="3.80.10.10">
    <property type="entry name" value="Ribonuclease Inhibitor"/>
    <property type="match status" value="1"/>
</dbReference>
<proteinExistence type="predicted"/>
<feature type="domain" description="At1g61320/AtMIF1 LRR" evidence="3">
    <location>
        <begin position="119"/>
        <end position="508"/>
    </location>
</feature>
<reference evidence="5" key="2">
    <citation type="submission" date="2013-12" db="EMBL/GenBank/DDBJ databases">
        <authorList>
            <person name="Yu Y."/>
            <person name="Lee S."/>
            <person name="de Baynast K."/>
            <person name="Wissotski M."/>
            <person name="Liu L."/>
            <person name="Talag J."/>
            <person name="Goicoechea J."/>
            <person name="Angelova A."/>
            <person name="Jetty R."/>
            <person name="Kudrna D."/>
            <person name="Golser W."/>
            <person name="Rivera L."/>
            <person name="Zhang J."/>
            <person name="Wing R."/>
        </authorList>
    </citation>
    <scope>NUCLEOTIDE SEQUENCE</scope>
</reference>
<evidence type="ECO:0008006" key="6">
    <source>
        <dbReference type="Google" id="ProtNLM"/>
    </source>
</evidence>
<feature type="region of interest" description="Disordered" evidence="1">
    <location>
        <begin position="20"/>
        <end position="51"/>
    </location>
</feature>
<dbReference type="InterPro" id="IPR055357">
    <property type="entry name" value="LRR_At1g61320_AtMIF1"/>
</dbReference>
<dbReference type="Gramene" id="LPERR09G12190.1">
    <property type="protein sequence ID" value="LPERR09G12190.1"/>
    <property type="gene ID" value="LPERR09G12190"/>
</dbReference>
<accession>A0A0D9XFI7</accession>
<feature type="domain" description="F-box" evidence="2">
    <location>
        <begin position="57"/>
        <end position="95"/>
    </location>
</feature>
<reference evidence="4 5" key="1">
    <citation type="submission" date="2012-08" db="EMBL/GenBank/DDBJ databases">
        <title>Oryza genome evolution.</title>
        <authorList>
            <person name="Wing R.A."/>
        </authorList>
    </citation>
    <scope>NUCLEOTIDE SEQUENCE</scope>
</reference>
<evidence type="ECO:0000259" key="3">
    <source>
        <dbReference type="Pfam" id="PF23622"/>
    </source>
</evidence>
<name>A0A0D9XFI7_9ORYZ</name>
<dbReference type="InterPro" id="IPR036047">
    <property type="entry name" value="F-box-like_dom_sf"/>
</dbReference>
<dbReference type="Pfam" id="PF00646">
    <property type="entry name" value="F-box"/>
    <property type="match status" value="1"/>
</dbReference>
<dbReference type="InterPro" id="IPR053772">
    <property type="entry name" value="At1g61320/At1g61330-like"/>
</dbReference>
<dbReference type="EnsemblPlants" id="LPERR09G12190.1">
    <property type="protein sequence ID" value="LPERR09G12190.1"/>
    <property type="gene ID" value="LPERR09G12190"/>
</dbReference>
<dbReference type="Proteomes" id="UP000032180">
    <property type="component" value="Chromosome 9"/>
</dbReference>
<sequence>MGYLQLKRLLTMQRESRCHRQALAPDESAASSEKRKGSSYQQDDNPHGSKRMRYSQLDLPEEIWQHIHSLMPMRDAARAACLSSAFLHSWRSHPKLTFSIETLGFVDDTTDFIKRIDCVMKKHLGIGVKALTIQFNQLFRTKACSYLESWLQIAVTPRIEELTIDMFSPRGKSYYNFPCSLLSDESGSSIQHLHLCCCYFCPPADFGCFQSLTKIYLKHVKITGDGLGSLLSTSFALERLELEYCNQIEHIKIPSEVQRLSYIEVSECLRLQVIENKAPNVDSLDIFGQGYCPIQLSFGESSLVKNLSMDCSSALCHAFAELPSIFPNLETLIIDYLDEMFNTPMVPNMFLHLKDLCITLSRETLSPTYDYLSLVSLLDACPSLDTFTLDVSAEHPEGDSIFVNPSDLRQLPEQRHDNLRDVKITGFRSAKSLVELTYYILKNTSVAYLTLDTTSIPYRCSPDEIGSRCFHMSKDALAEAPKAVFAIRTYIEGKVPSTVELTVLEPCSQCHVLEPLSISMLSNGATEMQ</sequence>
<organism evidence="4 5">
    <name type="scientific">Leersia perrieri</name>
    <dbReference type="NCBI Taxonomy" id="77586"/>
    <lineage>
        <taxon>Eukaryota</taxon>
        <taxon>Viridiplantae</taxon>
        <taxon>Streptophyta</taxon>
        <taxon>Embryophyta</taxon>
        <taxon>Tracheophyta</taxon>
        <taxon>Spermatophyta</taxon>
        <taxon>Magnoliopsida</taxon>
        <taxon>Liliopsida</taxon>
        <taxon>Poales</taxon>
        <taxon>Poaceae</taxon>
        <taxon>BOP clade</taxon>
        <taxon>Oryzoideae</taxon>
        <taxon>Oryzeae</taxon>
        <taxon>Oryzinae</taxon>
        <taxon>Leersia</taxon>
    </lineage>
</organism>
<dbReference type="SUPFAM" id="SSF52047">
    <property type="entry name" value="RNI-like"/>
    <property type="match status" value="1"/>
</dbReference>
<dbReference type="STRING" id="77586.A0A0D9XFI7"/>
<dbReference type="InterPro" id="IPR032675">
    <property type="entry name" value="LRR_dom_sf"/>
</dbReference>
<dbReference type="SUPFAM" id="SSF81383">
    <property type="entry name" value="F-box domain"/>
    <property type="match status" value="1"/>
</dbReference>
<dbReference type="AlphaFoldDB" id="A0A0D9XFI7"/>
<keyword evidence="5" id="KW-1185">Reference proteome</keyword>
<dbReference type="Pfam" id="PF23622">
    <property type="entry name" value="LRR_At1g61320_AtMIF1"/>
    <property type="match status" value="1"/>
</dbReference>
<reference evidence="4" key="3">
    <citation type="submission" date="2015-04" db="UniProtKB">
        <authorList>
            <consortium name="EnsemblPlants"/>
        </authorList>
    </citation>
    <scope>IDENTIFICATION</scope>
</reference>
<evidence type="ECO:0000256" key="1">
    <source>
        <dbReference type="SAM" id="MobiDB-lite"/>
    </source>
</evidence>
<dbReference type="InterPro" id="IPR001810">
    <property type="entry name" value="F-box_dom"/>
</dbReference>
<dbReference type="PANTHER" id="PTHR34145:SF8">
    <property type="entry name" value="OS05G0538250 PROTEIN"/>
    <property type="match status" value="1"/>
</dbReference>
<evidence type="ECO:0000259" key="2">
    <source>
        <dbReference type="Pfam" id="PF00646"/>
    </source>
</evidence>
<evidence type="ECO:0000313" key="4">
    <source>
        <dbReference type="EnsemblPlants" id="LPERR09G12190.1"/>
    </source>
</evidence>
<dbReference type="PANTHER" id="PTHR34145">
    <property type="entry name" value="OS02G0105600 PROTEIN"/>
    <property type="match status" value="1"/>
</dbReference>
<dbReference type="HOGENOM" id="CLU_010721_4_1_1"/>